<gene>
    <name evidence="1" type="ORF">R1flu_020132</name>
</gene>
<comment type="caution">
    <text evidence="1">The sequence shown here is derived from an EMBL/GenBank/DDBJ whole genome shotgun (WGS) entry which is preliminary data.</text>
</comment>
<name>A0ABD1ZKN9_9MARC</name>
<dbReference type="AlphaFoldDB" id="A0ABD1ZKN9"/>
<protein>
    <submittedName>
        <fullName evidence="1">Uncharacterized protein</fullName>
    </submittedName>
</protein>
<accession>A0ABD1ZKN9</accession>
<dbReference type="Proteomes" id="UP001605036">
    <property type="component" value="Unassembled WGS sequence"/>
</dbReference>
<evidence type="ECO:0000313" key="1">
    <source>
        <dbReference type="EMBL" id="KAL2652004.1"/>
    </source>
</evidence>
<evidence type="ECO:0000313" key="2">
    <source>
        <dbReference type="Proteomes" id="UP001605036"/>
    </source>
</evidence>
<dbReference type="EMBL" id="JBHFFA010000001">
    <property type="protein sequence ID" value="KAL2652004.1"/>
    <property type="molecule type" value="Genomic_DNA"/>
</dbReference>
<reference evidence="1 2" key="1">
    <citation type="submission" date="2024-09" db="EMBL/GenBank/DDBJ databases">
        <title>Chromosome-scale assembly of Riccia fluitans.</title>
        <authorList>
            <person name="Paukszto L."/>
            <person name="Sawicki J."/>
            <person name="Karawczyk K."/>
            <person name="Piernik-Szablinska J."/>
            <person name="Szczecinska M."/>
            <person name="Mazdziarz M."/>
        </authorList>
    </citation>
    <scope>NUCLEOTIDE SEQUENCE [LARGE SCALE GENOMIC DNA]</scope>
    <source>
        <strain evidence="1">Rf_01</strain>
        <tissue evidence="1">Aerial parts of the thallus</tissue>
    </source>
</reference>
<keyword evidence="2" id="KW-1185">Reference proteome</keyword>
<proteinExistence type="predicted"/>
<organism evidence="1 2">
    <name type="scientific">Riccia fluitans</name>
    <dbReference type="NCBI Taxonomy" id="41844"/>
    <lineage>
        <taxon>Eukaryota</taxon>
        <taxon>Viridiplantae</taxon>
        <taxon>Streptophyta</taxon>
        <taxon>Embryophyta</taxon>
        <taxon>Marchantiophyta</taxon>
        <taxon>Marchantiopsida</taxon>
        <taxon>Marchantiidae</taxon>
        <taxon>Marchantiales</taxon>
        <taxon>Ricciaceae</taxon>
        <taxon>Riccia</taxon>
    </lineage>
</organism>
<sequence length="93" mass="10865">MDLNCSVHNRIHVACERTRSIKGTLVERELFVCLLPLRSCTRQRVESGPEICLCDGVFPCWRGVYRATKKREVEVLCMRIRRTLPRLLRCFNG</sequence>